<comment type="caution">
    <text evidence="1">The sequence shown here is derived from an EMBL/GenBank/DDBJ whole genome shotgun (WGS) entry which is preliminary data.</text>
</comment>
<dbReference type="AlphaFoldDB" id="A0AAV3YXL9"/>
<name>A0AAV3YXL9_9GAST</name>
<evidence type="ECO:0000313" key="2">
    <source>
        <dbReference type="Proteomes" id="UP000735302"/>
    </source>
</evidence>
<keyword evidence="2" id="KW-1185">Reference proteome</keyword>
<proteinExistence type="predicted"/>
<reference evidence="1 2" key="1">
    <citation type="journal article" date="2021" name="Elife">
        <title>Chloroplast acquisition without the gene transfer in kleptoplastic sea slugs, Plakobranchus ocellatus.</title>
        <authorList>
            <person name="Maeda T."/>
            <person name="Takahashi S."/>
            <person name="Yoshida T."/>
            <person name="Shimamura S."/>
            <person name="Takaki Y."/>
            <person name="Nagai Y."/>
            <person name="Toyoda A."/>
            <person name="Suzuki Y."/>
            <person name="Arimoto A."/>
            <person name="Ishii H."/>
            <person name="Satoh N."/>
            <person name="Nishiyama T."/>
            <person name="Hasebe M."/>
            <person name="Maruyama T."/>
            <person name="Minagawa J."/>
            <person name="Obokata J."/>
            <person name="Shigenobu S."/>
        </authorList>
    </citation>
    <scope>NUCLEOTIDE SEQUENCE [LARGE SCALE GENOMIC DNA]</scope>
</reference>
<dbReference type="Proteomes" id="UP000735302">
    <property type="component" value="Unassembled WGS sequence"/>
</dbReference>
<sequence>MRGWFWGFLYIAGPQQGDLRLLGTPSDWGTDGEARTRGGRVLADLRADSQATVPPTAPSCLVLVCVFTLNKMASLMMSTVTVLAACVLLTSSVFASPSGLLSDRQNKLSDQIPVSFPFFGQQRLKNEKKMIWFLIPSLFSTLSKHWVDEVSRGNVEFYLL</sequence>
<dbReference type="EMBL" id="BLXT01001518">
    <property type="protein sequence ID" value="GFN86468.1"/>
    <property type="molecule type" value="Genomic_DNA"/>
</dbReference>
<gene>
    <name evidence="1" type="ORF">PoB_001297400</name>
</gene>
<accession>A0AAV3YXL9</accession>
<protein>
    <submittedName>
        <fullName evidence="1">Uncharacterized protein</fullName>
    </submittedName>
</protein>
<organism evidence="1 2">
    <name type="scientific">Plakobranchus ocellatus</name>
    <dbReference type="NCBI Taxonomy" id="259542"/>
    <lineage>
        <taxon>Eukaryota</taxon>
        <taxon>Metazoa</taxon>
        <taxon>Spiralia</taxon>
        <taxon>Lophotrochozoa</taxon>
        <taxon>Mollusca</taxon>
        <taxon>Gastropoda</taxon>
        <taxon>Heterobranchia</taxon>
        <taxon>Euthyneura</taxon>
        <taxon>Panpulmonata</taxon>
        <taxon>Sacoglossa</taxon>
        <taxon>Placobranchoidea</taxon>
        <taxon>Plakobranchidae</taxon>
        <taxon>Plakobranchus</taxon>
    </lineage>
</organism>
<evidence type="ECO:0000313" key="1">
    <source>
        <dbReference type="EMBL" id="GFN86468.1"/>
    </source>
</evidence>